<dbReference type="AlphaFoldDB" id="X6N3K9"/>
<sequence>MQKKKKIFPLACVMLLLPNGFSTRYNDSGKHAERTRPQMQYHNGLLMPLGTNKDSSYLKDGLHDLKYTAHGDSVVGTTAISASPHPRRAFDELNPSHLSFVENAPRQRSSSISQSSDVLSTDSQDSSNSTQHSGLCVCVHVFLIKKNNNKQNKINLINFFVCLFVCLIDFFKTFKKKIKLKMMLATPLNIGTTMVVIG</sequence>
<reference evidence="4 5" key="1">
    <citation type="journal article" date="2013" name="Curr. Biol.">
        <title>The Genome of the Foraminiferan Reticulomyxa filosa.</title>
        <authorList>
            <person name="Glockner G."/>
            <person name="Hulsmann N."/>
            <person name="Schleicher M."/>
            <person name="Noegel A.A."/>
            <person name="Eichinger L."/>
            <person name="Gallinger C."/>
            <person name="Pawlowski J."/>
            <person name="Sierra R."/>
            <person name="Euteneuer U."/>
            <person name="Pillet L."/>
            <person name="Moustafa A."/>
            <person name="Platzer M."/>
            <person name="Groth M."/>
            <person name="Szafranski K."/>
            <person name="Schliwa M."/>
        </authorList>
    </citation>
    <scope>NUCLEOTIDE SEQUENCE [LARGE SCALE GENOMIC DNA]</scope>
</reference>
<accession>X6N3K9</accession>
<name>X6N3K9_RETFI</name>
<evidence type="ECO:0000256" key="3">
    <source>
        <dbReference type="SAM" id="SignalP"/>
    </source>
</evidence>
<evidence type="ECO:0000256" key="1">
    <source>
        <dbReference type="SAM" id="MobiDB-lite"/>
    </source>
</evidence>
<keyword evidence="2" id="KW-1133">Transmembrane helix</keyword>
<feature type="chain" id="PRO_5004975707" evidence="3">
    <location>
        <begin position="23"/>
        <end position="198"/>
    </location>
</feature>
<dbReference type="EMBL" id="ASPP01012379">
    <property type="protein sequence ID" value="ETO20666.1"/>
    <property type="molecule type" value="Genomic_DNA"/>
</dbReference>
<keyword evidence="5" id="KW-1185">Reference proteome</keyword>
<evidence type="ECO:0000313" key="4">
    <source>
        <dbReference type="EMBL" id="ETO20666.1"/>
    </source>
</evidence>
<comment type="caution">
    <text evidence="4">The sequence shown here is derived from an EMBL/GenBank/DDBJ whole genome shotgun (WGS) entry which is preliminary data.</text>
</comment>
<proteinExistence type="predicted"/>
<keyword evidence="2" id="KW-0812">Transmembrane</keyword>
<evidence type="ECO:0000313" key="5">
    <source>
        <dbReference type="Proteomes" id="UP000023152"/>
    </source>
</evidence>
<feature type="region of interest" description="Disordered" evidence="1">
    <location>
        <begin position="102"/>
        <end position="131"/>
    </location>
</feature>
<feature type="transmembrane region" description="Helical" evidence="2">
    <location>
        <begin position="156"/>
        <end position="174"/>
    </location>
</feature>
<feature type="compositionally biased region" description="Low complexity" evidence="1">
    <location>
        <begin position="107"/>
        <end position="131"/>
    </location>
</feature>
<organism evidence="4 5">
    <name type="scientific">Reticulomyxa filosa</name>
    <dbReference type="NCBI Taxonomy" id="46433"/>
    <lineage>
        <taxon>Eukaryota</taxon>
        <taxon>Sar</taxon>
        <taxon>Rhizaria</taxon>
        <taxon>Retaria</taxon>
        <taxon>Foraminifera</taxon>
        <taxon>Monothalamids</taxon>
        <taxon>Reticulomyxidae</taxon>
        <taxon>Reticulomyxa</taxon>
    </lineage>
</organism>
<feature type="signal peptide" evidence="3">
    <location>
        <begin position="1"/>
        <end position="22"/>
    </location>
</feature>
<dbReference type="Proteomes" id="UP000023152">
    <property type="component" value="Unassembled WGS sequence"/>
</dbReference>
<keyword evidence="3" id="KW-0732">Signal</keyword>
<protein>
    <submittedName>
        <fullName evidence="4">Uncharacterized protein</fullName>
    </submittedName>
</protein>
<gene>
    <name evidence="4" type="ORF">RFI_16550</name>
</gene>
<evidence type="ECO:0000256" key="2">
    <source>
        <dbReference type="SAM" id="Phobius"/>
    </source>
</evidence>
<keyword evidence="2" id="KW-0472">Membrane</keyword>